<dbReference type="AlphaFoldDB" id="A0A1Z5R2Y0"/>
<name>A0A1Z5R2Y0_SORBI</name>
<accession>A0A1Z5R2Y0</accession>
<dbReference type="Gramene" id="OQU78134">
    <property type="protein sequence ID" value="OQU78134"/>
    <property type="gene ID" value="SORBI_3009G162550"/>
</dbReference>
<keyword evidence="2" id="KW-1185">Reference proteome</keyword>
<reference evidence="1 2" key="1">
    <citation type="journal article" date="2009" name="Nature">
        <title>The Sorghum bicolor genome and the diversification of grasses.</title>
        <authorList>
            <person name="Paterson A.H."/>
            <person name="Bowers J.E."/>
            <person name="Bruggmann R."/>
            <person name="Dubchak I."/>
            <person name="Grimwood J."/>
            <person name="Gundlach H."/>
            <person name="Haberer G."/>
            <person name="Hellsten U."/>
            <person name="Mitros T."/>
            <person name="Poliakov A."/>
            <person name="Schmutz J."/>
            <person name="Spannagl M."/>
            <person name="Tang H."/>
            <person name="Wang X."/>
            <person name="Wicker T."/>
            <person name="Bharti A.K."/>
            <person name="Chapman J."/>
            <person name="Feltus F.A."/>
            <person name="Gowik U."/>
            <person name="Grigoriev I.V."/>
            <person name="Lyons E."/>
            <person name="Maher C.A."/>
            <person name="Martis M."/>
            <person name="Narechania A."/>
            <person name="Otillar R.P."/>
            <person name="Penning B.W."/>
            <person name="Salamov A.A."/>
            <person name="Wang Y."/>
            <person name="Zhang L."/>
            <person name="Carpita N.C."/>
            <person name="Freeling M."/>
            <person name="Gingle A.R."/>
            <person name="Hash C.T."/>
            <person name="Keller B."/>
            <person name="Klein P."/>
            <person name="Kresovich S."/>
            <person name="McCann M.C."/>
            <person name="Ming R."/>
            <person name="Peterson D.G."/>
            <person name="Mehboob-ur-Rahman"/>
            <person name="Ware D."/>
            <person name="Westhoff P."/>
            <person name="Mayer K.F."/>
            <person name="Messing J."/>
            <person name="Rokhsar D.S."/>
        </authorList>
    </citation>
    <scope>NUCLEOTIDE SEQUENCE [LARGE SCALE GENOMIC DNA]</scope>
    <source>
        <strain evidence="2">cv. BTx623</strain>
    </source>
</reference>
<reference evidence="2" key="2">
    <citation type="journal article" date="2018" name="Plant J.">
        <title>The Sorghum bicolor reference genome: improved assembly, gene annotations, a transcriptome atlas, and signatures of genome organization.</title>
        <authorList>
            <person name="McCormick R.F."/>
            <person name="Truong S.K."/>
            <person name="Sreedasyam A."/>
            <person name="Jenkins J."/>
            <person name="Shu S."/>
            <person name="Sims D."/>
            <person name="Kennedy M."/>
            <person name="Amirebrahimi M."/>
            <person name="Weers B.D."/>
            <person name="McKinley B."/>
            <person name="Mattison A."/>
            <person name="Morishige D.T."/>
            <person name="Grimwood J."/>
            <person name="Schmutz J."/>
            <person name="Mullet J.E."/>
        </authorList>
    </citation>
    <scope>NUCLEOTIDE SEQUENCE [LARGE SCALE GENOMIC DNA]</scope>
    <source>
        <strain evidence="2">cv. BTx623</strain>
    </source>
</reference>
<dbReference type="EMBL" id="CM000768">
    <property type="protein sequence ID" value="OQU78134.1"/>
    <property type="molecule type" value="Genomic_DNA"/>
</dbReference>
<proteinExistence type="predicted"/>
<sequence>MKGVYIYNNGRKKRKHMVCHVIYLSHRYWIRMLQPYQVAPLLVMYCRKRWLACHLWYREIETEQHSDARTYP</sequence>
<evidence type="ECO:0000313" key="1">
    <source>
        <dbReference type="EMBL" id="OQU78134.1"/>
    </source>
</evidence>
<gene>
    <name evidence="1" type="ORF">SORBI_3009G162550</name>
</gene>
<protein>
    <submittedName>
        <fullName evidence="1">Uncharacterized protein</fullName>
    </submittedName>
</protein>
<organism evidence="1 2">
    <name type="scientific">Sorghum bicolor</name>
    <name type="common">Sorghum</name>
    <name type="synonym">Sorghum vulgare</name>
    <dbReference type="NCBI Taxonomy" id="4558"/>
    <lineage>
        <taxon>Eukaryota</taxon>
        <taxon>Viridiplantae</taxon>
        <taxon>Streptophyta</taxon>
        <taxon>Embryophyta</taxon>
        <taxon>Tracheophyta</taxon>
        <taxon>Spermatophyta</taxon>
        <taxon>Magnoliopsida</taxon>
        <taxon>Liliopsida</taxon>
        <taxon>Poales</taxon>
        <taxon>Poaceae</taxon>
        <taxon>PACMAD clade</taxon>
        <taxon>Panicoideae</taxon>
        <taxon>Andropogonodae</taxon>
        <taxon>Andropogoneae</taxon>
        <taxon>Sorghinae</taxon>
        <taxon>Sorghum</taxon>
    </lineage>
</organism>
<dbReference type="Proteomes" id="UP000000768">
    <property type="component" value="Chromosome 9"/>
</dbReference>
<dbReference type="InParanoid" id="A0A1Z5R2Y0"/>
<evidence type="ECO:0000313" key="2">
    <source>
        <dbReference type="Proteomes" id="UP000000768"/>
    </source>
</evidence>